<dbReference type="SUPFAM" id="SSF55729">
    <property type="entry name" value="Acyl-CoA N-acyltransferases (Nat)"/>
    <property type="match status" value="1"/>
</dbReference>
<dbReference type="EMBL" id="CP063989">
    <property type="protein sequence ID" value="QPL04460.1"/>
    <property type="molecule type" value="Genomic_DNA"/>
</dbReference>
<evidence type="ECO:0000259" key="1">
    <source>
        <dbReference type="PROSITE" id="PS51186"/>
    </source>
</evidence>
<gene>
    <name evidence="2" type="ORF">ID810_06405</name>
</gene>
<keyword evidence="3" id="KW-1185">Reference proteome</keyword>
<dbReference type="Gene3D" id="3.40.630.30">
    <property type="match status" value="1"/>
</dbReference>
<dbReference type="AlphaFoldDB" id="A0A7T0PW48"/>
<accession>A0A7T0PW48</accession>
<protein>
    <submittedName>
        <fullName evidence="2">GNAT family N-acetyltransferase</fullName>
    </submittedName>
</protein>
<organism evidence="2 3">
    <name type="scientific">Actinomyces respiraculi</name>
    <dbReference type="NCBI Taxonomy" id="2744574"/>
    <lineage>
        <taxon>Bacteria</taxon>
        <taxon>Bacillati</taxon>
        <taxon>Actinomycetota</taxon>
        <taxon>Actinomycetes</taxon>
        <taxon>Actinomycetales</taxon>
        <taxon>Actinomycetaceae</taxon>
        <taxon>Actinomyces</taxon>
    </lineage>
</organism>
<dbReference type="Pfam" id="PF00583">
    <property type="entry name" value="Acetyltransf_1"/>
    <property type="match status" value="1"/>
</dbReference>
<dbReference type="CDD" id="cd04301">
    <property type="entry name" value="NAT_SF"/>
    <property type="match status" value="1"/>
</dbReference>
<name>A0A7T0PW48_9ACTO</name>
<dbReference type="KEGG" id="arep:ID810_06405"/>
<evidence type="ECO:0000313" key="3">
    <source>
        <dbReference type="Proteomes" id="UP000594637"/>
    </source>
</evidence>
<evidence type="ECO:0000313" key="2">
    <source>
        <dbReference type="EMBL" id="QPL04460.1"/>
    </source>
</evidence>
<dbReference type="PROSITE" id="PS51186">
    <property type="entry name" value="GNAT"/>
    <property type="match status" value="1"/>
</dbReference>
<dbReference type="GO" id="GO:0016747">
    <property type="term" value="F:acyltransferase activity, transferring groups other than amino-acyl groups"/>
    <property type="evidence" value="ECO:0007669"/>
    <property type="project" value="InterPro"/>
</dbReference>
<keyword evidence="2" id="KW-0808">Transferase</keyword>
<dbReference type="Proteomes" id="UP000594637">
    <property type="component" value="Chromosome"/>
</dbReference>
<dbReference type="InterPro" id="IPR000182">
    <property type="entry name" value="GNAT_dom"/>
</dbReference>
<proteinExistence type="predicted"/>
<feature type="domain" description="N-acetyltransferase" evidence="1">
    <location>
        <begin position="17"/>
        <end position="169"/>
    </location>
</feature>
<sequence>MNYGLLSVAPDRTNQDLTYTPMDMETARVIADNWKYSPPYDFYNMTADPEDYQEFVTPELWPNFFLQVRQGGQLIGFLSGRVAEEGDCVEIGLGLRPDLTGRGLGRNFMRGNLKWIQQEYSGMEIRLSVALFNRRGIRVYESIGFKVIRHFTQVTNGGEYDFVEMKFVETRQGT</sequence>
<reference evidence="2 3" key="1">
    <citation type="submission" date="2020-11" db="EMBL/GenBank/DDBJ databases">
        <title>Actinomyces sp. ZJ750.</title>
        <authorList>
            <person name="Zhou J."/>
        </authorList>
    </citation>
    <scope>NUCLEOTIDE SEQUENCE [LARGE SCALE GENOMIC DNA]</scope>
    <source>
        <strain evidence="2 3">ZJ750</strain>
    </source>
</reference>
<dbReference type="RefSeq" id="WP_166854947.1">
    <property type="nucleotide sequence ID" value="NZ_CP063989.1"/>
</dbReference>
<dbReference type="InterPro" id="IPR016181">
    <property type="entry name" value="Acyl_CoA_acyltransferase"/>
</dbReference>